<comment type="similarity">
    <text evidence="1">Belongs to the methylthioribose kinase family.</text>
</comment>
<dbReference type="Gene3D" id="3.90.1200.10">
    <property type="match status" value="1"/>
</dbReference>
<sequence length="231" mass="24953">MAQPHDNSAAGEALAQTLLAASTGINDGAARRLAEQLFNWQPATVPVTLQALAAELQQDEALQQILGVLRWRFLTRPETQLPEHGCAAPVGFAVSGALSDLLIHYCAAPGQLPLREAADAREQHLQAVQQLWRGFSASFRRRVGSEALFSWPGCDQLLLQSVWHDALGYSGAALIRRSLSAITLSDFSGIDDEEMRNACLHSALALGRTLMLAADHIADEEALVARIRQAA</sequence>
<protein>
    <submittedName>
        <fullName evidence="6">Uncharacterized protein</fullName>
    </submittedName>
</protein>
<keyword evidence="2" id="KW-0808">Transferase</keyword>
<dbReference type="RefSeq" id="WP_052246470.1">
    <property type="nucleotide sequence ID" value="NZ_CP083448.1"/>
</dbReference>
<evidence type="ECO:0000256" key="3">
    <source>
        <dbReference type="ARBA" id="ARBA00022741"/>
    </source>
</evidence>
<accession>A0ABS1Z9M8</accession>
<evidence type="ECO:0000313" key="6">
    <source>
        <dbReference type="EMBL" id="MBM0749140.1"/>
    </source>
</evidence>
<dbReference type="EMBL" id="JAFCXS010000017">
    <property type="protein sequence ID" value="MBM0749140.1"/>
    <property type="molecule type" value="Genomic_DNA"/>
</dbReference>
<name>A0ABS1Z9M8_9GAMM</name>
<dbReference type="SUPFAM" id="SSF56112">
    <property type="entry name" value="Protein kinase-like (PK-like)"/>
    <property type="match status" value="1"/>
</dbReference>
<dbReference type="GeneID" id="84690403"/>
<proteinExistence type="inferred from homology"/>
<evidence type="ECO:0000256" key="2">
    <source>
        <dbReference type="ARBA" id="ARBA00022679"/>
    </source>
</evidence>
<dbReference type="Proteomes" id="UP000809137">
    <property type="component" value="Unassembled WGS sequence"/>
</dbReference>
<gene>
    <name evidence="6" type="ORF">JJB79_17260</name>
</gene>
<keyword evidence="4" id="KW-0418">Kinase</keyword>
<reference evidence="6 7" key="1">
    <citation type="submission" date="2021-01" db="EMBL/GenBank/DDBJ databases">
        <title>Complete genome sequence of Pantoea eucrina OB49, a heavy metal tolerant bacterium with PGPR potential isolated from wheat in Algeria.</title>
        <authorList>
            <person name="Lekired A."/>
            <person name="Ouzari I.H."/>
        </authorList>
    </citation>
    <scope>NUCLEOTIDE SEQUENCE [LARGE SCALE GENOMIC DNA]</scope>
    <source>
        <strain evidence="6 7">OB49</strain>
    </source>
</reference>
<evidence type="ECO:0000256" key="1">
    <source>
        <dbReference type="ARBA" id="ARBA00010165"/>
    </source>
</evidence>
<dbReference type="PANTHER" id="PTHR34273:SF2">
    <property type="entry name" value="METHYLTHIORIBOSE KINASE"/>
    <property type="match status" value="1"/>
</dbReference>
<dbReference type="InterPro" id="IPR011009">
    <property type="entry name" value="Kinase-like_dom_sf"/>
</dbReference>
<keyword evidence="3" id="KW-0547">Nucleotide-binding</keyword>
<keyword evidence="5" id="KW-0067">ATP-binding</keyword>
<evidence type="ECO:0000256" key="4">
    <source>
        <dbReference type="ARBA" id="ARBA00022777"/>
    </source>
</evidence>
<keyword evidence="7" id="KW-1185">Reference proteome</keyword>
<evidence type="ECO:0000256" key="5">
    <source>
        <dbReference type="ARBA" id="ARBA00022840"/>
    </source>
</evidence>
<dbReference type="PANTHER" id="PTHR34273">
    <property type="entry name" value="METHYLTHIORIBOSE KINASE"/>
    <property type="match status" value="1"/>
</dbReference>
<organism evidence="6 7">
    <name type="scientific">Pantoea eucrina</name>
    <dbReference type="NCBI Taxonomy" id="472693"/>
    <lineage>
        <taxon>Bacteria</taxon>
        <taxon>Pseudomonadati</taxon>
        <taxon>Pseudomonadota</taxon>
        <taxon>Gammaproteobacteria</taxon>
        <taxon>Enterobacterales</taxon>
        <taxon>Erwiniaceae</taxon>
        <taxon>Pantoea</taxon>
    </lineage>
</organism>
<evidence type="ECO:0000313" key="7">
    <source>
        <dbReference type="Proteomes" id="UP000809137"/>
    </source>
</evidence>
<comment type="caution">
    <text evidence="6">The sequence shown here is derived from an EMBL/GenBank/DDBJ whole genome shotgun (WGS) entry which is preliminary data.</text>
</comment>